<keyword evidence="2" id="KW-0456">Lyase</keyword>
<accession>A0A6N6WFA6</accession>
<dbReference type="PANTHER" id="PTHR37417">
    <property type="entry name" value="67 KDA MYOSIN-CROSS-REACTIVE ANTIGEN FAMILY PROTEIN (AFU_ORTHOLOGUE AFUA_5G09970)"/>
    <property type="match status" value="1"/>
</dbReference>
<dbReference type="GO" id="GO:0071949">
    <property type="term" value="F:FAD binding"/>
    <property type="evidence" value="ECO:0007669"/>
    <property type="project" value="InterPro"/>
</dbReference>
<dbReference type="Proteomes" id="UP000463700">
    <property type="component" value="Unassembled WGS sequence"/>
</dbReference>
<dbReference type="Gene3D" id="3.30.9.80">
    <property type="match status" value="1"/>
</dbReference>
<organism evidence="2 3">
    <name type="scientific">Paraburkholderia madseniana</name>
    <dbReference type="NCBI Taxonomy" id="2599607"/>
    <lineage>
        <taxon>Bacteria</taxon>
        <taxon>Pseudomonadati</taxon>
        <taxon>Pseudomonadota</taxon>
        <taxon>Betaproteobacteria</taxon>
        <taxon>Burkholderiales</taxon>
        <taxon>Burkholderiaceae</taxon>
        <taxon>Paraburkholderia</taxon>
    </lineage>
</organism>
<dbReference type="Gene3D" id="3.50.50.60">
    <property type="entry name" value="FAD/NAD(P)-binding domain"/>
    <property type="match status" value="2"/>
</dbReference>
<name>A0A6N6WFA6_9BURK</name>
<gene>
    <name evidence="2" type="ORF">FSO04_14755</name>
</gene>
<dbReference type="NCBIfam" id="NF010584">
    <property type="entry name" value="PRK13977.1"/>
    <property type="match status" value="1"/>
</dbReference>
<comment type="caution">
    <text evidence="2">The sequence shown here is derived from an EMBL/GenBank/DDBJ whole genome shotgun (WGS) entry which is preliminary data.</text>
</comment>
<dbReference type="OrthoDB" id="4540221at2"/>
<dbReference type="GO" id="GO:0006631">
    <property type="term" value="P:fatty acid metabolic process"/>
    <property type="evidence" value="ECO:0007669"/>
    <property type="project" value="InterPro"/>
</dbReference>
<sequence>MDGLSGVLDKDHKTAKCAGPALHERPQRTRGPSFRLDKKAPPRSLLDPTQSERRHDGYVGASSTLRLRAVRLHLDSGEHEKEIDVQNSDPIHAPTLRADADLDGHPQEGGKFYLIGGGIASLAAAAFLIRDGHVRGCDITVLEALDKPGGSLDGAGTAEGGYVVRGGRMLESKYLCTYDLFSSIPTLDNSKSVTQEIFDWNETIRTSSKSRLVRNGKREDTPEYGLDEKHLLTLGRLSIEPEVMLGNSRISDHFDSSFFETNFWLMWCTTFAFQPWHSAVELRRYLLRFAHMSAGFNQLHGIMRTVYNQYDSMIRPLRRWLDDHGVAFRPDTRVTNLLFDETGAEKRVRGIVCETAHRRIELPVGPADKVIVTLGSMTAASSLGAMDHPAALNSTDDTGAWRLWKTIAAGRPEFGHPSVFADHVDASKWLSFTVTLRDPTLFRLIRDLTGNVPGEGGLITFAESSWLASIVVPHQPHFIDQPADVQVLWGYGLRVDEPGDFVGKPMQACTGREILTEMLGHLRVEAESARILEHANCIPCLMPFITSQFLPRSRGDRPAVVPEGWQNLAFTGQFCELPDDVVFTVEYSVRSAQNAVYALLGLDLAAPKVYKGQHDPRVVYKAFSTLRDR</sequence>
<evidence type="ECO:0000256" key="1">
    <source>
        <dbReference type="SAM" id="MobiDB-lite"/>
    </source>
</evidence>
<dbReference type="EMBL" id="VOSW01000024">
    <property type="protein sequence ID" value="KAE8759203.1"/>
    <property type="molecule type" value="Genomic_DNA"/>
</dbReference>
<dbReference type="EC" id="4.2.1.53" evidence="2"/>
<dbReference type="GO" id="GO:0050151">
    <property type="term" value="F:oleate hydratase activity"/>
    <property type="evidence" value="ECO:0007669"/>
    <property type="project" value="UniProtKB-EC"/>
</dbReference>
<evidence type="ECO:0000313" key="3">
    <source>
        <dbReference type="Proteomes" id="UP000463700"/>
    </source>
</evidence>
<dbReference type="Pfam" id="PF06100">
    <property type="entry name" value="MCRA"/>
    <property type="match status" value="1"/>
</dbReference>
<dbReference type="AlphaFoldDB" id="A0A6N6WFA6"/>
<feature type="region of interest" description="Disordered" evidence="1">
    <location>
        <begin position="1"/>
        <end position="58"/>
    </location>
</feature>
<evidence type="ECO:0000313" key="2">
    <source>
        <dbReference type="EMBL" id="KAE8759203.1"/>
    </source>
</evidence>
<proteinExistence type="predicted"/>
<dbReference type="InterPro" id="IPR010354">
    <property type="entry name" value="Oleate_hydratase"/>
</dbReference>
<dbReference type="InterPro" id="IPR036188">
    <property type="entry name" value="FAD/NAD-bd_sf"/>
</dbReference>
<dbReference type="SUPFAM" id="SSF51905">
    <property type="entry name" value="FAD/NAD(P)-binding domain"/>
    <property type="match status" value="1"/>
</dbReference>
<dbReference type="PANTHER" id="PTHR37417:SF2">
    <property type="entry name" value="67 KDA MYOSIN-CROSS-REACTIVE ANTIGEN FAMILY PROTEIN (AFU_ORTHOLOGUE AFUA_5G09970)"/>
    <property type="match status" value="1"/>
</dbReference>
<reference evidence="2 3" key="1">
    <citation type="journal article" date="2020" name="Int. J. Syst. Evol. Microbiol.">
        <title>Paraburkholderia madseniana sp. nov., a phenolic acid-degrading bacterium isolated from acidic forest soil.</title>
        <authorList>
            <person name="Wilhelm R.C."/>
            <person name="Murphy S.J.L."/>
            <person name="Feriancek N.M."/>
            <person name="Karasz D.C."/>
            <person name="DeRito C.M."/>
            <person name="Newman J.D."/>
            <person name="Buckley D.H."/>
        </authorList>
    </citation>
    <scope>NUCLEOTIDE SEQUENCE [LARGE SCALE GENOMIC DNA]</scope>
    <source>
        <strain evidence="2 3">RP11</strain>
    </source>
</reference>
<protein>
    <submittedName>
        <fullName evidence="2">Oleate hydratase</fullName>
        <ecNumber evidence="2">4.2.1.53</ecNumber>
    </submittedName>
</protein>